<evidence type="ECO:0000256" key="1">
    <source>
        <dbReference type="SAM" id="Phobius"/>
    </source>
</evidence>
<proteinExistence type="predicted"/>
<keyword evidence="1" id="KW-0812">Transmembrane</keyword>
<dbReference type="Proteomes" id="UP001359559">
    <property type="component" value="Unassembled WGS sequence"/>
</dbReference>
<sequence>MNEGRMRESVCNCMFPVKMIIESVKIIMGNKLVFTWIMLLTALPLSTLVISQSISTHSLTTQIHHLEALARFAPTRFEARHVFRESRNDAVSLIRIKALFSLPSYFLSLAAALSAIHSTLLALHSPAATALRPAALRLFATSIFAYTVLFAFSPIPRVLASLASPTSLRLLLLTVGSVVEVYLMAVTSLSLVVSVAEERFGWDATRVGFGLMAENRVCGWTLAGVFVFASSLIGLKVESLMDGEDWMGVGNVIVCYGLLVMWSYVVMTVFYCDCRRRHPVKESQQDGDEDQQQQYQLSVVTVNVTAWYFGYHECYLPQPLPLLEIAPSSPFCVFSLFGSVSGTAMEKDSGKKKEQLSLETCNSDAQKVDDNPVLEPTNAPVKSNVGTNQLKEKVKVWLLTSLSLP</sequence>
<dbReference type="EMBL" id="JAYKXN010000008">
    <property type="protein sequence ID" value="KAK7265318.1"/>
    <property type="molecule type" value="Genomic_DNA"/>
</dbReference>
<reference evidence="2 3" key="1">
    <citation type="submission" date="2024-01" db="EMBL/GenBank/DDBJ databases">
        <title>The genomes of 5 underutilized Papilionoideae crops provide insights into root nodulation and disease resistance.</title>
        <authorList>
            <person name="Yuan L."/>
        </authorList>
    </citation>
    <scope>NUCLEOTIDE SEQUENCE [LARGE SCALE GENOMIC DNA]</scope>
    <source>
        <strain evidence="2">LY-2023</strain>
        <tissue evidence="2">Leaf</tissue>
    </source>
</reference>
<keyword evidence="3" id="KW-1185">Reference proteome</keyword>
<keyword evidence="1" id="KW-1133">Transmembrane helix</keyword>
<dbReference type="PANTHER" id="PTHR33133:SF21">
    <property type="entry name" value="TRANSMEMBRANE PROTEIN"/>
    <property type="match status" value="1"/>
</dbReference>
<feature type="transmembrane region" description="Helical" evidence="1">
    <location>
        <begin position="249"/>
        <end position="272"/>
    </location>
</feature>
<protein>
    <submittedName>
        <fullName evidence="2">Uncharacterized protein</fullName>
    </submittedName>
</protein>
<evidence type="ECO:0000313" key="2">
    <source>
        <dbReference type="EMBL" id="KAK7265318.1"/>
    </source>
</evidence>
<name>A0AAN9EZE8_CLITE</name>
<accession>A0AAN9EZE8</accession>
<dbReference type="PANTHER" id="PTHR33133">
    <property type="entry name" value="OS08G0107100 PROTEIN-RELATED"/>
    <property type="match status" value="1"/>
</dbReference>
<organism evidence="2 3">
    <name type="scientific">Clitoria ternatea</name>
    <name type="common">Butterfly pea</name>
    <dbReference type="NCBI Taxonomy" id="43366"/>
    <lineage>
        <taxon>Eukaryota</taxon>
        <taxon>Viridiplantae</taxon>
        <taxon>Streptophyta</taxon>
        <taxon>Embryophyta</taxon>
        <taxon>Tracheophyta</taxon>
        <taxon>Spermatophyta</taxon>
        <taxon>Magnoliopsida</taxon>
        <taxon>eudicotyledons</taxon>
        <taxon>Gunneridae</taxon>
        <taxon>Pentapetalae</taxon>
        <taxon>rosids</taxon>
        <taxon>fabids</taxon>
        <taxon>Fabales</taxon>
        <taxon>Fabaceae</taxon>
        <taxon>Papilionoideae</taxon>
        <taxon>50 kb inversion clade</taxon>
        <taxon>NPAAA clade</taxon>
        <taxon>indigoferoid/millettioid clade</taxon>
        <taxon>Phaseoleae</taxon>
        <taxon>Clitoria</taxon>
    </lineage>
</organism>
<comment type="caution">
    <text evidence="2">The sequence shown here is derived from an EMBL/GenBank/DDBJ whole genome shotgun (WGS) entry which is preliminary data.</text>
</comment>
<feature type="transmembrane region" description="Helical" evidence="1">
    <location>
        <begin position="217"/>
        <end position="237"/>
    </location>
</feature>
<gene>
    <name evidence="2" type="ORF">RJT34_32937</name>
</gene>
<evidence type="ECO:0000313" key="3">
    <source>
        <dbReference type="Proteomes" id="UP001359559"/>
    </source>
</evidence>
<feature type="transmembrane region" description="Helical" evidence="1">
    <location>
        <begin position="135"/>
        <end position="155"/>
    </location>
</feature>
<keyword evidence="1" id="KW-0472">Membrane</keyword>
<dbReference type="AlphaFoldDB" id="A0AAN9EZE8"/>
<feature type="transmembrane region" description="Helical" evidence="1">
    <location>
        <begin position="170"/>
        <end position="196"/>
    </location>
</feature>
<feature type="transmembrane region" description="Helical" evidence="1">
    <location>
        <begin position="105"/>
        <end position="123"/>
    </location>
</feature>